<evidence type="ECO:0000313" key="1">
    <source>
        <dbReference type="EMBL" id="GIY98338.1"/>
    </source>
</evidence>
<dbReference type="EMBL" id="BPLR01000916">
    <property type="protein sequence ID" value="GIY98338.1"/>
    <property type="molecule type" value="Genomic_DNA"/>
</dbReference>
<protein>
    <submittedName>
        <fullName evidence="1">Uncharacterized protein</fullName>
    </submittedName>
</protein>
<evidence type="ECO:0000313" key="2">
    <source>
        <dbReference type="Proteomes" id="UP001054945"/>
    </source>
</evidence>
<name>A0AAV4XUR2_CAEEX</name>
<keyword evidence="2" id="KW-1185">Reference proteome</keyword>
<dbReference type="AlphaFoldDB" id="A0AAV4XUR2"/>
<reference evidence="1 2" key="1">
    <citation type="submission" date="2021-06" db="EMBL/GenBank/DDBJ databases">
        <title>Caerostris extrusa draft genome.</title>
        <authorList>
            <person name="Kono N."/>
            <person name="Arakawa K."/>
        </authorList>
    </citation>
    <scope>NUCLEOTIDE SEQUENCE [LARGE SCALE GENOMIC DNA]</scope>
</reference>
<comment type="caution">
    <text evidence="1">The sequence shown here is derived from an EMBL/GenBank/DDBJ whole genome shotgun (WGS) entry which is preliminary data.</text>
</comment>
<proteinExistence type="predicted"/>
<accession>A0AAV4XUR2</accession>
<organism evidence="1 2">
    <name type="scientific">Caerostris extrusa</name>
    <name type="common">Bark spider</name>
    <name type="synonym">Caerostris bankana</name>
    <dbReference type="NCBI Taxonomy" id="172846"/>
    <lineage>
        <taxon>Eukaryota</taxon>
        <taxon>Metazoa</taxon>
        <taxon>Ecdysozoa</taxon>
        <taxon>Arthropoda</taxon>
        <taxon>Chelicerata</taxon>
        <taxon>Arachnida</taxon>
        <taxon>Araneae</taxon>
        <taxon>Araneomorphae</taxon>
        <taxon>Entelegynae</taxon>
        <taxon>Araneoidea</taxon>
        <taxon>Araneidae</taxon>
        <taxon>Caerostris</taxon>
    </lineage>
</organism>
<gene>
    <name evidence="1" type="ORF">CEXT_21711</name>
</gene>
<sequence>MFLNFPDERLVSKIDLGRCKTKLYLVVKIKSYDNYSKFSVGFLRDDNTKKSIQIICDLSAVNLNEDIYMQEKLNIKSRAALNSCRFLKIKFADPEYFTMAGPLNEKKLNRA</sequence>
<dbReference type="Proteomes" id="UP001054945">
    <property type="component" value="Unassembled WGS sequence"/>
</dbReference>